<organism evidence="1">
    <name type="scientific">uncultured Caudovirales phage</name>
    <dbReference type="NCBI Taxonomy" id="2100421"/>
    <lineage>
        <taxon>Viruses</taxon>
        <taxon>Duplodnaviria</taxon>
        <taxon>Heunggongvirae</taxon>
        <taxon>Uroviricota</taxon>
        <taxon>Caudoviricetes</taxon>
        <taxon>Peduoviridae</taxon>
        <taxon>Maltschvirus</taxon>
        <taxon>Maltschvirus maltsch</taxon>
    </lineage>
</organism>
<evidence type="ECO:0000313" key="2">
    <source>
        <dbReference type="EMBL" id="CAB5220944.1"/>
    </source>
</evidence>
<protein>
    <submittedName>
        <fullName evidence="1">Uncharacterized protein</fullName>
    </submittedName>
</protein>
<dbReference type="EMBL" id="LR798291">
    <property type="protein sequence ID" value="CAB5220944.1"/>
    <property type="molecule type" value="Genomic_DNA"/>
</dbReference>
<reference evidence="1" key="1">
    <citation type="submission" date="2020-04" db="EMBL/GenBank/DDBJ databases">
        <authorList>
            <person name="Chiriac C."/>
            <person name="Salcher M."/>
            <person name="Ghai R."/>
            <person name="Kavagutti S V."/>
        </authorList>
    </citation>
    <scope>NUCLEOTIDE SEQUENCE</scope>
</reference>
<accession>A0A6J5KY56</accession>
<name>A0A6J5KY56_9CAUD</name>
<proteinExistence type="predicted"/>
<dbReference type="EMBL" id="LR796181">
    <property type="protein sequence ID" value="CAB4124879.1"/>
    <property type="molecule type" value="Genomic_DNA"/>
</dbReference>
<sequence>MAFLSTRPLNDNTKGFRFDFIGNKGIYRVRKFKSRKLAFEAVGDTFFAIHMGKRSLYMQQTEPLRALHDFALRSMGKAK</sequence>
<gene>
    <name evidence="2" type="ORF">UFOVP246_60</name>
    <name evidence="1" type="ORF">UFOVP59_55</name>
</gene>
<evidence type="ECO:0000313" key="1">
    <source>
        <dbReference type="EMBL" id="CAB4124879.1"/>
    </source>
</evidence>